<protein>
    <submittedName>
        <fullName evidence="2">Uncharacterized protein</fullName>
    </submittedName>
</protein>
<sequence length="400" mass="45090">MAFLRNISDRFWGYISPRKTQQRRDKPFKALPTPCKPVPKLNPRSMSPAARVNSWHLTTPSASAGAGERNHPLTPTSLERPYTDFEGDTLIDELIDGISDDEAFDANEETIVVDEDKYEAKDYDPETERRRRDKQGKELQAAGWSKDAIFLFQKLGMRGFEPLMPEAWAMDFVMMPPTLFTSNLDRAFIKPAHGNNFRATKALKTLLELGARVRDSIITKSLQRTPEELIRRGISAYNRWATTDGKVDASSNIPMLAIEAGHKDTPTSVLQENMLRKLGNTASRFRDTFRIRPSVERDEEGDENGSQSEDPPSEEEFSHELPTIYGVIVSHTVMGFVSYDTKAETPFLRTVAIFDYGQGDYDVWNSLAVAILVIHCRNKMMELKGALSEFSSAVESDPDA</sequence>
<feature type="region of interest" description="Disordered" evidence="1">
    <location>
        <begin position="119"/>
        <end position="138"/>
    </location>
</feature>
<feature type="region of interest" description="Disordered" evidence="1">
    <location>
        <begin position="290"/>
        <end position="317"/>
    </location>
</feature>
<accession>A0A8E2ESW6</accession>
<feature type="region of interest" description="Disordered" evidence="1">
    <location>
        <begin position="20"/>
        <end position="82"/>
    </location>
</feature>
<dbReference type="EMBL" id="KV750642">
    <property type="protein sequence ID" value="OCL03986.1"/>
    <property type="molecule type" value="Genomic_DNA"/>
</dbReference>
<dbReference type="AlphaFoldDB" id="A0A8E2ESW6"/>
<keyword evidence="3" id="KW-1185">Reference proteome</keyword>
<evidence type="ECO:0000313" key="3">
    <source>
        <dbReference type="Proteomes" id="UP000250140"/>
    </source>
</evidence>
<name>A0A8E2ESW6_9PEZI</name>
<gene>
    <name evidence="2" type="ORF">AOQ84DRAFT_346820</name>
</gene>
<evidence type="ECO:0000256" key="1">
    <source>
        <dbReference type="SAM" id="MobiDB-lite"/>
    </source>
</evidence>
<dbReference type="OrthoDB" id="5286775at2759"/>
<dbReference type="Proteomes" id="UP000250140">
    <property type="component" value="Unassembled WGS sequence"/>
</dbReference>
<organism evidence="2 3">
    <name type="scientific">Glonium stellatum</name>
    <dbReference type="NCBI Taxonomy" id="574774"/>
    <lineage>
        <taxon>Eukaryota</taxon>
        <taxon>Fungi</taxon>
        <taxon>Dikarya</taxon>
        <taxon>Ascomycota</taxon>
        <taxon>Pezizomycotina</taxon>
        <taxon>Dothideomycetes</taxon>
        <taxon>Pleosporomycetidae</taxon>
        <taxon>Gloniales</taxon>
        <taxon>Gloniaceae</taxon>
        <taxon>Glonium</taxon>
    </lineage>
</organism>
<reference evidence="2 3" key="1">
    <citation type="journal article" date="2016" name="Nat. Commun.">
        <title>Ectomycorrhizal ecology is imprinted in the genome of the dominant symbiotic fungus Cenococcum geophilum.</title>
        <authorList>
            <consortium name="DOE Joint Genome Institute"/>
            <person name="Peter M."/>
            <person name="Kohler A."/>
            <person name="Ohm R.A."/>
            <person name="Kuo A."/>
            <person name="Krutzmann J."/>
            <person name="Morin E."/>
            <person name="Arend M."/>
            <person name="Barry K.W."/>
            <person name="Binder M."/>
            <person name="Choi C."/>
            <person name="Clum A."/>
            <person name="Copeland A."/>
            <person name="Grisel N."/>
            <person name="Haridas S."/>
            <person name="Kipfer T."/>
            <person name="LaButti K."/>
            <person name="Lindquist E."/>
            <person name="Lipzen A."/>
            <person name="Maire R."/>
            <person name="Meier B."/>
            <person name="Mihaltcheva S."/>
            <person name="Molinier V."/>
            <person name="Murat C."/>
            <person name="Poggeler S."/>
            <person name="Quandt C.A."/>
            <person name="Sperisen C."/>
            <person name="Tritt A."/>
            <person name="Tisserant E."/>
            <person name="Crous P.W."/>
            <person name="Henrissat B."/>
            <person name="Nehls U."/>
            <person name="Egli S."/>
            <person name="Spatafora J.W."/>
            <person name="Grigoriev I.V."/>
            <person name="Martin F.M."/>
        </authorList>
    </citation>
    <scope>NUCLEOTIDE SEQUENCE [LARGE SCALE GENOMIC DNA]</scope>
    <source>
        <strain evidence="2 3">CBS 207.34</strain>
    </source>
</reference>
<evidence type="ECO:0000313" key="2">
    <source>
        <dbReference type="EMBL" id="OCL03986.1"/>
    </source>
</evidence>
<feature type="compositionally biased region" description="Basic and acidic residues" evidence="1">
    <location>
        <begin position="119"/>
        <end position="130"/>
    </location>
</feature>
<proteinExistence type="predicted"/>